<evidence type="ECO:0000259" key="1">
    <source>
        <dbReference type="PROSITE" id="PS50994"/>
    </source>
</evidence>
<dbReference type="Gene3D" id="3.10.10.10">
    <property type="entry name" value="HIV Type 1 Reverse Transcriptase, subunit A, domain 1"/>
    <property type="match status" value="1"/>
</dbReference>
<proteinExistence type="predicted"/>
<protein>
    <recommendedName>
        <fullName evidence="1">Integrase catalytic domain-containing protein</fullName>
    </recommendedName>
</protein>
<feature type="domain" description="Integrase catalytic" evidence="1">
    <location>
        <begin position="850"/>
        <end position="974"/>
    </location>
</feature>
<dbReference type="InterPro" id="IPR001584">
    <property type="entry name" value="Integrase_cat-core"/>
</dbReference>
<dbReference type="InterPro" id="IPR012337">
    <property type="entry name" value="RNaseH-like_sf"/>
</dbReference>
<dbReference type="PROSITE" id="PS50994">
    <property type="entry name" value="INTEGRASE"/>
    <property type="match status" value="1"/>
</dbReference>
<dbReference type="InterPro" id="IPR043502">
    <property type="entry name" value="DNA/RNA_pol_sf"/>
</dbReference>
<dbReference type="InterPro" id="IPR008042">
    <property type="entry name" value="Retrotrans_Pao"/>
</dbReference>
<dbReference type="Pfam" id="PF05380">
    <property type="entry name" value="Peptidase_A17"/>
    <property type="match status" value="2"/>
</dbReference>
<dbReference type="GO" id="GO:0015074">
    <property type="term" value="P:DNA integration"/>
    <property type="evidence" value="ECO:0007669"/>
    <property type="project" value="InterPro"/>
</dbReference>
<dbReference type="PANTHER" id="PTHR47331:SF1">
    <property type="entry name" value="GAG-LIKE PROTEIN"/>
    <property type="match status" value="1"/>
</dbReference>
<dbReference type="GO" id="GO:0003676">
    <property type="term" value="F:nucleic acid binding"/>
    <property type="evidence" value="ECO:0007669"/>
    <property type="project" value="InterPro"/>
</dbReference>
<dbReference type="Gene3D" id="3.30.70.270">
    <property type="match status" value="1"/>
</dbReference>
<reference evidence="3" key="1">
    <citation type="journal article" date="2017" name="bioRxiv">
        <title>Comparative analysis of the genomes of Stylophora pistillata and Acropora digitifera provides evidence for extensive differences between species of corals.</title>
        <authorList>
            <person name="Voolstra C.R."/>
            <person name="Li Y."/>
            <person name="Liew Y.J."/>
            <person name="Baumgarten S."/>
            <person name="Zoccola D."/>
            <person name="Flot J.-F."/>
            <person name="Tambutte S."/>
            <person name="Allemand D."/>
            <person name="Aranda M."/>
        </authorList>
    </citation>
    <scope>NUCLEOTIDE SEQUENCE [LARGE SCALE GENOMIC DNA]</scope>
</reference>
<name>A0A2B4SG21_STYPI</name>
<dbReference type="PANTHER" id="PTHR47331">
    <property type="entry name" value="PHD-TYPE DOMAIN-CONTAINING PROTEIN"/>
    <property type="match status" value="1"/>
</dbReference>
<accession>A0A2B4SG21</accession>
<evidence type="ECO:0000313" key="2">
    <source>
        <dbReference type="EMBL" id="PFX27497.1"/>
    </source>
</evidence>
<dbReference type="STRING" id="50429.A0A2B4SG21"/>
<dbReference type="InterPro" id="IPR043128">
    <property type="entry name" value="Rev_trsase/Diguanyl_cyclase"/>
</dbReference>
<keyword evidence="3" id="KW-1185">Reference proteome</keyword>
<dbReference type="OrthoDB" id="5987792at2759"/>
<evidence type="ECO:0000313" key="3">
    <source>
        <dbReference type="Proteomes" id="UP000225706"/>
    </source>
</evidence>
<dbReference type="EMBL" id="LSMT01000102">
    <property type="protein sequence ID" value="PFX27497.1"/>
    <property type="molecule type" value="Genomic_DNA"/>
</dbReference>
<dbReference type="InterPro" id="IPR036397">
    <property type="entry name" value="RNaseH_sf"/>
</dbReference>
<dbReference type="AlphaFoldDB" id="A0A2B4SG21"/>
<organism evidence="2 3">
    <name type="scientific">Stylophora pistillata</name>
    <name type="common">Smooth cauliflower coral</name>
    <dbReference type="NCBI Taxonomy" id="50429"/>
    <lineage>
        <taxon>Eukaryota</taxon>
        <taxon>Metazoa</taxon>
        <taxon>Cnidaria</taxon>
        <taxon>Anthozoa</taxon>
        <taxon>Hexacorallia</taxon>
        <taxon>Scleractinia</taxon>
        <taxon>Astrocoeniina</taxon>
        <taxon>Pocilloporidae</taxon>
        <taxon>Stylophora</taxon>
    </lineage>
</organism>
<dbReference type="SUPFAM" id="SSF53098">
    <property type="entry name" value="Ribonuclease H-like"/>
    <property type="match status" value="1"/>
</dbReference>
<comment type="caution">
    <text evidence="2">The sequence shown here is derived from an EMBL/GenBank/DDBJ whole genome shotgun (WGS) entry which is preliminary data.</text>
</comment>
<dbReference type="Proteomes" id="UP000225706">
    <property type="component" value="Unassembled WGS sequence"/>
</dbReference>
<gene>
    <name evidence="2" type="ORF">AWC38_SpisGene7834</name>
</gene>
<sequence length="974" mass="111864">MLVNCFLDEGSDTTYVNEDVVEELGVKGEKELITVNVANDHEVRFQSMAFAIGLESVDGSVDVKIVAKSSEKICGGMKAVDWVKIKGNWNHLQDIPFPKLANRKKIDVLLGTDNYHSMHPMKEVIGGAEEPCTRLSPLGWTAVGRINMENTGGDHNTSSCQFPTQQFGEVALTLEQSDDLNAVLKRFWDLETMGITPPKPVMTPDESVAWHKNPAIADSYQKVIKEYLEKNYIRRVPADEPTPPGEWLLPHFPVVRTDRSTTKTRIVFDASAKIQGKSLNSEALPAPKLQADMFSILVRFRKELVALVGEVSQMYHQIAFTLEDKPFHRFLWRNMDQSKEPEVYELLRYVFGGCYCPFCAQYVWQKHADDHRTEYPLAAEAVKNSCYMDDLMPSVETVETAKEMRQQLTELGDKAGFPIRSFSLRRLKLSWTYHKLIEQPKRILIREFPEGVVWIVQEDKFSFFFVPRSDELVLTKRNVLKKTASIHDPFGFLTPFIVRAKMLMQGAWMEALGWDEELPDHFKMEWKRCDASEKAYAAATYIDHEYEDGTVSTRLVAAKSRLAPLKAMSIPRLELMGALTGLRLTLKICATLEIPRNKTTFWVDSINVGFWVQGQSKNFKPFVSHRVGEIHDKSSPDQWRNVPTELNPADQGTRGASVQELVKEDCWWYGPPFLKNREDGWPERKFGKAPEAYKEVKSEKREQFVEKELSMNTQSYYVETITPKSTPDPTEYSKCKSTLLKITPKSYGGLLRPNTRLQYSDDLPEEMKFPIILPKNHIVTRLIVRYHHEQEGHEMRLNFTLNHLRKKYFVLHGRQRVKRCVKKCEECNRRFRGCPARQQMAPLPRIRLEMTQKPFANCATDFAGPFYTMQGRGRPRMKPYLCLFVCLQTHCCHLEMATSLETDAFLNALTRMEARRGWPKVILSVNGSNYVGAATDFKELVDSMDQDKIQRLTSNQGIEWQFNSPEAPHFGGVF</sequence>
<dbReference type="Gene3D" id="3.30.420.10">
    <property type="entry name" value="Ribonuclease H-like superfamily/Ribonuclease H"/>
    <property type="match status" value="1"/>
</dbReference>
<dbReference type="SUPFAM" id="SSF56672">
    <property type="entry name" value="DNA/RNA polymerases"/>
    <property type="match status" value="1"/>
</dbReference>